<feature type="compositionally biased region" description="Basic and acidic residues" evidence="1">
    <location>
        <begin position="29"/>
        <end position="41"/>
    </location>
</feature>
<accession>A0ABD3QGU5</accession>
<organism evidence="4 5">
    <name type="scientific">Cyclotella cryptica</name>
    <dbReference type="NCBI Taxonomy" id="29204"/>
    <lineage>
        <taxon>Eukaryota</taxon>
        <taxon>Sar</taxon>
        <taxon>Stramenopiles</taxon>
        <taxon>Ochrophyta</taxon>
        <taxon>Bacillariophyta</taxon>
        <taxon>Coscinodiscophyceae</taxon>
        <taxon>Thalassiosirophycidae</taxon>
        <taxon>Stephanodiscales</taxon>
        <taxon>Stephanodiscaceae</taxon>
        <taxon>Cyclotella</taxon>
    </lineage>
</organism>
<dbReference type="InterPro" id="IPR041356">
    <property type="entry name" value="PGM1_C"/>
</dbReference>
<evidence type="ECO:0000313" key="4">
    <source>
        <dbReference type="EMBL" id="KAL3798711.1"/>
    </source>
</evidence>
<dbReference type="Pfam" id="PF18105">
    <property type="entry name" value="PGM1_C"/>
    <property type="match status" value="1"/>
</dbReference>
<dbReference type="InterPro" id="IPR038752">
    <property type="entry name" value="IQCH"/>
</dbReference>
<dbReference type="EMBL" id="JABMIG020000044">
    <property type="protein sequence ID" value="KAL3798711.1"/>
    <property type="molecule type" value="Genomic_DNA"/>
</dbReference>
<proteinExistence type="predicted"/>
<dbReference type="PANTHER" id="PTHR14465:SF0">
    <property type="entry name" value="IQ DOMAIN-CONTAINING PROTEIN H"/>
    <property type="match status" value="1"/>
</dbReference>
<sequence length="669" mass="74269">MSRSSIMAPKPERRLTNMMLSSFSIGGKSENDSTTEKETIARKPSCSGNASVCRLEHSFSQSELSHFNSSSENSSSLNELQSDFVHLHSIKVHSKTAIHLDPHDESKEGFQFRSLCASREKSSKIVLVVPSIDLDGKELRRMCDCIEFYEERQLYHLLLANDPSVRIIYLSSNQVDERVVGYYLGLCRENGSNQTNPNLDPMCDVHQMLSRVLMIHVPSSERISLSEKILKQRNLIGFLRNVVRSPFNGHQVGGSSNPSVGLSVFTGSDSLDILSRNLGIRLLEASGDHLHYGTKQGSREIFAECGLTFPRGTPDLPADDDLLSFGNRHSQEKAYWAHNHRYIRSARELSIGIARQIALGTHPTKWVVKLNQGFSGKGNASVDLRKIQSSTLPIPEMAMQIERELETMKFEDKSMTWNGDGNRVGYKTQIERLGVIAESFIEGEVPTSPSVQAVIEPNCETVGGRVSLISTHEQLLDGQVYCGCINPASDKYREKIMEMGLKVGKKLAARGVVGHFSVDFLANQTRDGSWNVNALEINLRQGGTTHPHATMALLCGGCICSDGLFRTNDGEVRTYIATDTHCNPKLKGCSESQLVDAIENKTNSLANTIRWNKDDGVGVVFHLFKFVERHGRIGFTAIGRNEEEAKQLYEAAVRFLDAFGDTTNIENKA</sequence>
<feature type="domain" description="PGM1 C-terminal" evidence="2">
    <location>
        <begin position="614"/>
        <end position="650"/>
    </location>
</feature>
<evidence type="ECO:0000256" key="1">
    <source>
        <dbReference type="SAM" id="MobiDB-lite"/>
    </source>
</evidence>
<reference evidence="4 5" key="1">
    <citation type="journal article" date="2020" name="G3 (Bethesda)">
        <title>Improved Reference Genome for Cyclotella cryptica CCMP332, a Model for Cell Wall Morphogenesis, Salinity Adaptation, and Lipid Production in Diatoms (Bacillariophyta).</title>
        <authorList>
            <person name="Roberts W.R."/>
            <person name="Downey K.M."/>
            <person name="Ruck E.C."/>
            <person name="Traller J.C."/>
            <person name="Alverson A.J."/>
        </authorList>
    </citation>
    <scope>NUCLEOTIDE SEQUENCE [LARGE SCALE GENOMIC DNA]</scope>
    <source>
        <strain evidence="4 5">CCMP332</strain>
    </source>
</reference>
<dbReference type="Proteomes" id="UP001516023">
    <property type="component" value="Unassembled WGS sequence"/>
</dbReference>
<dbReference type="Pfam" id="PF24923">
    <property type="entry name" value="ATP-grasp_IQCH"/>
    <property type="match status" value="1"/>
</dbReference>
<gene>
    <name evidence="4" type="ORF">HJC23_004462</name>
</gene>
<dbReference type="SUPFAM" id="SSF56059">
    <property type="entry name" value="Glutathione synthetase ATP-binding domain-like"/>
    <property type="match status" value="1"/>
</dbReference>
<evidence type="ECO:0000313" key="5">
    <source>
        <dbReference type="Proteomes" id="UP001516023"/>
    </source>
</evidence>
<dbReference type="Gene3D" id="3.30.470.20">
    <property type="entry name" value="ATP-grasp fold, B domain"/>
    <property type="match status" value="1"/>
</dbReference>
<evidence type="ECO:0000259" key="3">
    <source>
        <dbReference type="Pfam" id="PF24923"/>
    </source>
</evidence>
<protein>
    <recommendedName>
        <fullName evidence="6">ATP-grasp domain-containing protein</fullName>
    </recommendedName>
</protein>
<keyword evidence="5" id="KW-1185">Reference proteome</keyword>
<name>A0ABD3QGU5_9STRA</name>
<evidence type="ECO:0000259" key="2">
    <source>
        <dbReference type="Pfam" id="PF18105"/>
    </source>
</evidence>
<dbReference type="PANTHER" id="PTHR14465">
    <property type="entry name" value="IQ DOMAIN-CONTAINING PROTEIN H"/>
    <property type="match status" value="1"/>
</dbReference>
<feature type="domain" description="IQCH-like ATP-grasp" evidence="3">
    <location>
        <begin position="433"/>
        <end position="525"/>
    </location>
</feature>
<comment type="caution">
    <text evidence="4">The sequence shown here is derived from an EMBL/GenBank/DDBJ whole genome shotgun (WGS) entry which is preliminary data.</text>
</comment>
<dbReference type="InterPro" id="IPR056855">
    <property type="entry name" value="ATP-grasp_IQCH"/>
</dbReference>
<dbReference type="AlphaFoldDB" id="A0ABD3QGU5"/>
<feature type="region of interest" description="Disordered" evidence="1">
    <location>
        <begin position="21"/>
        <end position="48"/>
    </location>
</feature>
<evidence type="ECO:0008006" key="6">
    <source>
        <dbReference type="Google" id="ProtNLM"/>
    </source>
</evidence>